<dbReference type="EMBL" id="CDSF01000001">
    <property type="protein sequence ID" value="CEO94518.1"/>
    <property type="molecule type" value="Genomic_DNA"/>
</dbReference>
<evidence type="ECO:0000313" key="2">
    <source>
        <dbReference type="EMBL" id="CEO94518.1"/>
    </source>
</evidence>
<dbReference type="STRING" id="37360.A0A0G4IH39"/>
<evidence type="ECO:0000256" key="1">
    <source>
        <dbReference type="SAM" id="MobiDB-lite"/>
    </source>
</evidence>
<dbReference type="OMA" id="ITCAMAQ"/>
<gene>
    <name evidence="2" type="ORF">PBRA_000303</name>
</gene>
<evidence type="ECO:0000313" key="3">
    <source>
        <dbReference type="Proteomes" id="UP000039324"/>
    </source>
</evidence>
<proteinExistence type="predicted"/>
<feature type="region of interest" description="Disordered" evidence="1">
    <location>
        <begin position="26"/>
        <end position="65"/>
    </location>
</feature>
<reference evidence="2 3" key="1">
    <citation type="submission" date="2015-02" db="EMBL/GenBank/DDBJ databases">
        <authorList>
            <person name="Chooi Y.-H."/>
        </authorList>
    </citation>
    <scope>NUCLEOTIDE SEQUENCE [LARGE SCALE GENOMIC DNA]</scope>
    <source>
        <strain evidence="2">E3</strain>
    </source>
</reference>
<keyword evidence="3" id="KW-1185">Reference proteome</keyword>
<protein>
    <submittedName>
        <fullName evidence="2">Uncharacterized protein</fullName>
    </submittedName>
</protein>
<feature type="non-terminal residue" evidence="2">
    <location>
        <position position="1"/>
    </location>
</feature>
<dbReference type="AlphaFoldDB" id="A0A0G4IH39"/>
<dbReference type="Proteomes" id="UP000039324">
    <property type="component" value="Unassembled WGS sequence"/>
</dbReference>
<feature type="compositionally biased region" description="Basic and acidic residues" evidence="1">
    <location>
        <begin position="26"/>
        <end position="35"/>
    </location>
</feature>
<sequence>RRQHESTPDPKKLPFLGHELRDVHAIGDRRQHESAPDPTRLPFLGHGVVSRTPSEARPLSRRKESMDRVTSKSMYAFIAAVITCAMAQEDNVVRLRRVMESRHVPMEGVCAVTIHKNRATQFSSLIFDSASGQLLPVCPALQTGDSSYREMVIGDFRVCYQTSIPVSGTPTPPNIAGVADENLESPFCCDLITPYKPTRTARDAVFEDFRHGRGHHPNILIEVKRQVNNGPMMSTRYFTLEGGTRLEVPEPASHRKLHSYKNYKCPEHDRFFGVDLLARPGAPQGNYNFHHMRMYPYTEINQPLLDEFFSAAE</sequence>
<accession>A0A0G4IH39</accession>
<dbReference type="OrthoDB" id="10264507at2759"/>
<name>A0A0G4IH39_PLABS</name>
<organism evidence="2 3">
    <name type="scientific">Plasmodiophora brassicae</name>
    <name type="common">Clubroot disease agent</name>
    <dbReference type="NCBI Taxonomy" id="37360"/>
    <lineage>
        <taxon>Eukaryota</taxon>
        <taxon>Sar</taxon>
        <taxon>Rhizaria</taxon>
        <taxon>Endomyxa</taxon>
        <taxon>Phytomyxea</taxon>
        <taxon>Plasmodiophorida</taxon>
        <taxon>Plasmodiophoridae</taxon>
        <taxon>Plasmodiophora</taxon>
    </lineage>
</organism>